<dbReference type="RefSeq" id="WP_257912067.1">
    <property type="nucleotide sequence ID" value="NZ_JANPWE010000001.1"/>
</dbReference>
<dbReference type="SUPFAM" id="SSF53300">
    <property type="entry name" value="vWA-like"/>
    <property type="match status" value="1"/>
</dbReference>
<sequence length="428" mass="49378">MENFLENNIIRFVQILRSLGIPAGTSEAMDALTAVQHIDLTDQKQFHAALKATLVKDAVHDPLFNSAFTKYFVESPFRDLQLDAKKEYVQGMEEAKKELEFQEQPLDLDQQYLDLYGQLSEESRQQFKEFLKKTSEGKNVSPKFKPIVENVIKGALEYHRTHSNLPQLIPVELTGEEEIDAVLHEISHDQEMVDLYFQNMASIQEEDYQEATHLIRKLARRLASRISRRYKQSSKIKRIDVRRSIRAGIKYGGTLLDLKYRQKKVQKPEILLLCDVSGSMIKYSQFTLQFMSGLAEVLPRMQAFAFAESLEKIDLMNFSMEGLAQSDRWGEGTNLNISLQQLLKNHHGLLKPQTVFIVLSDTKTMEPDAAFRQLQFVKRKIKEVIWLNPLPGNQWSKYSTVKLFQQQAAMWECSSLAHLSNALRYQLG</sequence>
<protein>
    <submittedName>
        <fullName evidence="1">VWA domain-containing protein</fullName>
    </submittedName>
</protein>
<dbReference type="Proteomes" id="UP001524944">
    <property type="component" value="Unassembled WGS sequence"/>
</dbReference>
<dbReference type="InterPro" id="IPR008912">
    <property type="entry name" value="Uncharacterised_CoxE"/>
</dbReference>
<gene>
    <name evidence="1" type="ORF">NVS47_02890</name>
</gene>
<evidence type="ECO:0000313" key="1">
    <source>
        <dbReference type="EMBL" id="MCR6544467.1"/>
    </source>
</evidence>
<name>A0ABT1Y0S2_9FIRM</name>
<reference evidence="1 2" key="1">
    <citation type="submission" date="2022-08" db="EMBL/GenBank/DDBJ databases">
        <title>Proteogenomics of the novel Dehalobacterium formicoaceticum strain EZ94 highlights a key role of methyltransferases during anaerobic dichloromethane degradation.</title>
        <authorList>
            <person name="Wasmund K."/>
        </authorList>
    </citation>
    <scope>NUCLEOTIDE SEQUENCE [LARGE SCALE GENOMIC DNA]</scope>
    <source>
        <strain evidence="1 2">EZ94</strain>
    </source>
</reference>
<evidence type="ECO:0000313" key="2">
    <source>
        <dbReference type="Proteomes" id="UP001524944"/>
    </source>
</evidence>
<dbReference type="EMBL" id="JANPWE010000001">
    <property type="protein sequence ID" value="MCR6544467.1"/>
    <property type="molecule type" value="Genomic_DNA"/>
</dbReference>
<dbReference type="InterPro" id="IPR036465">
    <property type="entry name" value="vWFA_dom_sf"/>
</dbReference>
<dbReference type="PANTHER" id="PTHR39338:SF5">
    <property type="entry name" value="BLR6139 PROTEIN"/>
    <property type="match status" value="1"/>
</dbReference>
<proteinExistence type="predicted"/>
<dbReference type="PANTHER" id="PTHR39338">
    <property type="entry name" value="BLL5662 PROTEIN-RELATED"/>
    <property type="match status" value="1"/>
</dbReference>
<keyword evidence="2" id="KW-1185">Reference proteome</keyword>
<dbReference type="Pfam" id="PF05762">
    <property type="entry name" value="VWA_CoxE"/>
    <property type="match status" value="1"/>
</dbReference>
<accession>A0ABT1Y0S2</accession>
<organism evidence="1 2">
    <name type="scientific">Dehalobacterium formicoaceticum</name>
    <dbReference type="NCBI Taxonomy" id="51515"/>
    <lineage>
        <taxon>Bacteria</taxon>
        <taxon>Bacillati</taxon>
        <taxon>Bacillota</taxon>
        <taxon>Clostridia</taxon>
        <taxon>Eubacteriales</taxon>
        <taxon>Peptococcaceae</taxon>
        <taxon>Dehalobacterium</taxon>
    </lineage>
</organism>
<comment type="caution">
    <text evidence="1">The sequence shown here is derived from an EMBL/GenBank/DDBJ whole genome shotgun (WGS) entry which is preliminary data.</text>
</comment>